<dbReference type="GO" id="GO:0009451">
    <property type="term" value="P:RNA modification"/>
    <property type="evidence" value="ECO:0007669"/>
    <property type="project" value="InterPro"/>
</dbReference>
<dbReference type="PANTHER" id="PTHR47926:SF440">
    <property type="entry name" value="REPEAT-CONTAINING PROTEIN, PUTATIVE-RELATED"/>
    <property type="match status" value="1"/>
</dbReference>
<evidence type="ECO:0000256" key="3">
    <source>
        <dbReference type="SAM" id="MobiDB-lite"/>
    </source>
</evidence>
<feature type="repeat" description="PPR" evidence="2">
    <location>
        <begin position="283"/>
        <end position="317"/>
    </location>
</feature>
<dbReference type="Pfam" id="PF12854">
    <property type="entry name" value="PPR_1"/>
    <property type="match status" value="1"/>
</dbReference>
<dbReference type="Proteomes" id="UP000827889">
    <property type="component" value="Chromosome 10"/>
</dbReference>
<accession>A0A8B8PE81</accession>
<dbReference type="FunFam" id="1.25.40.10:FF:000348">
    <property type="entry name" value="Pentatricopeptide repeat-containing protein chloroplastic"/>
    <property type="match status" value="1"/>
</dbReference>
<dbReference type="PROSITE" id="PS51375">
    <property type="entry name" value="PPR"/>
    <property type="match status" value="4"/>
</dbReference>
<dbReference type="OrthoDB" id="185373at2759"/>
<dbReference type="Gene3D" id="1.25.40.10">
    <property type="entry name" value="Tetratricopeptide repeat domain"/>
    <property type="match status" value="5"/>
</dbReference>
<dbReference type="GeneID" id="115742773"/>
<dbReference type="RefSeq" id="XP_030533125.1">
    <property type="nucleotide sequence ID" value="XM_030677265.2"/>
</dbReference>
<gene>
    <name evidence="5" type="primary">LOC115742773</name>
</gene>
<dbReference type="GO" id="GO:0003723">
    <property type="term" value="F:RNA binding"/>
    <property type="evidence" value="ECO:0007669"/>
    <property type="project" value="InterPro"/>
</dbReference>
<reference evidence="5" key="1">
    <citation type="submission" date="2025-08" db="UniProtKB">
        <authorList>
            <consortium name="RefSeq"/>
        </authorList>
    </citation>
    <scope>IDENTIFICATION</scope>
    <source>
        <tissue evidence="5">Leaf</tissue>
    </source>
</reference>
<feature type="repeat" description="PPR" evidence="2">
    <location>
        <begin position="182"/>
        <end position="216"/>
    </location>
</feature>
<dbReference type="InterPro" id="IPR046848">
    <property type="entry name" value="E_motif"/>
</dbReference>
<organism evidence="4 5">
    <name type="scientific">Rhodamnia argentea</name>
    <dbReference type="NCBI Taxonomy" id="178133"/>
    <lineage>
        <taxon>Eukaryota</taxon>
        <taxon>Viridiplantae</taxon>
        <taxon>Streptophyta</taxon>
        <taxon>Embryophyta</taxon>
        <taxon>Tracheophyta</taxon>
        <taxon>Spermatophyta</taxon>
        <taxon>Magnoliopsida</taxon>
        <taxon>eudicotyledons</taxon>
        <taxon>Gunneridae</taxon>
        <taxon>Pentapetalae</taxon>
        <taxon>rosids</taxon>
        <taxon>malvids</taxon>
        <taxon>Myrtales</taxon>
        <taxon>Myrtaceae</taxon>
        <taxon>Myrtoideae</taxon>
        <taxon>Myrteae</taxon>
        <taxon>Australasian group</taxon>
        <taxon>Rhodamnia</taxon>
    </lineage>
</organism>
<evidence type="ECO:0000313" key="5">
    <source>
        <dbReference type="RefSeq" id="XP_030533125.1"/>
    </source>
</evidence>
<feature type="region of interest" description="Disordered" evidence="3">
    <location>
        <begin position="589"/>
        <end position="624"/>
    </location>
</feature>
<dbReference type="Pfam" id="PF20431">
    <property type="entry name" value="E_motif"/>
    <property type="match status" value="1"/>
</dbReference>
<feature type="repeat" description="PPR" evidence="2">
    <location>
        <begin position="252"/>
        <end position="282"/>
    </location>
</feature>
<proteinExistence type="predicted"/>
<keyword evidence="1" id="KW-0677">Repeat</keyword>
<evidence type="ECO:0000313" key="4">
    <source>
        <dbReference type="Proteomes" id="UP000827889"/>
    </source>
</evidence>
<evidence type="ECO:0000256" key="1">
    <source>
        <dbReference type="ARBA" id="ARBA00022737"/>
    </source>
</evidence>
<dbReference type="FunFam" id="1.25.40.10:FF:000090">
    <property type="entry name" value="Pentatricopeptide repeat-containing protein, chloroplastic"/>
    <property type="match status" value="1"/>
</dbReference>
<dbReference type="InterPro" id="IPR011990">
    <property type="entry name" value="TPR-like_helical_dom_sf"/>
</dbReference>
<sequence length="624" mass="69144">MSLARPVSRLFSSSAAARQPQRFTKNSSSPIGPIEELHARLIRTQRHTDPSAVSDVIRSYASSPLYLHRACLAFDSIERPTSAVFNFMIRGLSQSDGPVRALDLYRTMHLQGVSANHLTFIFVFKACARVCDVGHGQVVHVRALKCGFGTHVFVSNALLHMYACCSDLVSAQKVFDQMEERDLISWNSLICGYSQCGAFRDVLRLFDAMQVANVTVDAVTMVKVVLACIYLGESEFADHVAKYIEENHVLVDVYLGNTLIDMYGRRGLVELARQLFDCMRERNLVSWNAMIRGYAKAGDLAGAHRLFDEMPKRDVISWTSMITGYAQANNFAMAVKLFQEMMVANVKPDEVTVASVLSACAHLGSLDIGKAVHNYIIEHGVKIDTYVGNSLIDMYCKCGSVEKALELFKQMKEKDTVSWTSVISGLAVNGFANSALKLFSEMLSERIKPTHGTFVGVLLACAHAGLVEEGLSFLKSMEDVHGLAPEMKHYGCVVDLLSRSGDVDRAYEFITKMPFSPDVVVWRILLSSCKLHGNVVLAEIATKKLLELDPCNSGNYVLLSNTYASSHRWDDASNVRELMEETDVPKPFGWSTIESNGLPPHSSRDHIPVDPTNTRHPIKELGLS</sequence>
<dbReference type="NCBIfam" id="TIGR00756">
    <property type="entry name" value="PPR"/>
    <property type="match status" value="6"/>
</dbReference>
<keyword evidence="4" id="KW-1185">Reference proteome</keyword>
<dbReference type="PANTHER" id="PTHR47926">
    <property type="entry name" value="PENTATRICOPEPTIDE REPEAT-CONTAINING PROTEIN"/>
    <property type="match status" value="1"/>
</dbReference>
<dbReference type="AlphaFoldDB" id="A0A8B8PE81"/>
<name>A0A8B8PE81_9MYRT</name>
<dbReference type="FunFam" id="1.25.40.10:FF:000427">
    <property type="entry name" value="Pentatricopeptide repeat-containing protein chloroplastic"/>
    <property type="match status" value="1"/>
</dbReference>
<dbReference type="InterPro" id="IPR002885">
    <property type="entry name" value="PPR_rpt"/>
</dbReference>
<dbReference type="Pfam" id="PF13041">
    <property type="entry name" value="PPR_2"/>
    <property type="match status" value="1"/>
</dbReference>
<protein>
    <submittedName>
        <fullName evidence="5">Pentatricopeptide repeat-containing protein At2g29760, chloroplastic-like</fullName>
    </submittedName>
</protein>
<feature type="repeat" description="PPR" evidence="2">
    <location>
        <begin position="384"/>
        <end position="418"/>
    </location>
</feature>
<dbReference type="Pfam" id="PF01535">
    <property type="entry name" value="PPR"/>
    <property type="match status" value="7"/>
</dbReference>
<dbReference type="KEGG" id="rarg:115742773"/>
<evidence type="ECO:0000256" key="2">
    <source>
        <dbReference type="PROSITE-ProRule" id="PRU00708"/>
    </source>
</evidence>
<dbReference type="InterPro" id="IPR046960">
    <property type="entry name" value="PPR_At4g14850-like_plant"/>
</dbReference>